<dbReference type="EMBL" id="FMTP01000002">
    <property type="protein sequence ID" value="SCW62093.1"/>
    <property type="molecule type" value="Genomic_DNA"/>
</dbReference>
<evidence type="ECO:0000313" key="8">
    <source>
        <dbReference type="EMBL" id="SCW62093.1"/>
    </source>
</evidence>
<feature type="transmembrane region" description="Helical" evidence="6">
    <location>
        <begin position="45"/>
        <end position="64"/>
    </location>
</feature>
<evidence type="ECO:0000313" key="9">
    <source>
        <dbReference type="Proteomes" id="UP000198889"/>
    </source>
</evidence>
<dbReference type="RefSeq" id="WP_091438650.1">
    <property type="nucleotide sequence ID" value="NZ_FMTP01000002.1"/>
</dbReference>
<accession>A0A1G4RYQ3</accession>
<dbReference type="PANTHER" id="PTHR38459">
    <property type="entry name" value="PROPHAGE BACTOPRENOL-LINKED GLUCOSE TRANSLOCASE HOMOLOG"/>
    <property type="match status" value="1"/>
</dbReference>
<feature type="transmembrane region" description="Helical" evidence="6">
    <location>
        <begin position="20"/>
        <end position="39"/>
    </location>
</feature>
<dbReference type="Proteomes" id="UP000198889">
    <property type="component" value="Unassembled WGS sequence"/>
</dbReference>
<comment type="similarity">
    <text evidence="2">Belongs to the GtrA family.</text>
</comment>
<evidence type="ECO:0000256" key="6">
    <source>
        <dbReference type="SAM" id="Phobius"/>
    </source>
</evidence>
<dbReference type="InterPro" id="IPR007267">
    <property type="entry name" value="GtrA_DPMS_TM"/>
</dbReference>
<feature type="transmembrane region" description="Helical" evidence="6">
    <location>
        <begin position="114"/>
        <end position="135"/>
    </location>
</feature>
<dbReference type="GO" id="GO:0005886">
    <property type="term" value="C:plasma membrane"/>
    <property type="evidence" value="ECO:0007669"/>
    <property type="project" value="TreeGrafter"/>
</dbReference>
<keyword evidence="5 6" id="KW-0472">Membrane</keyword>
<feature type="domain" description="GtrA/DPMS transmembrane" evidence="7">
    <location>
        <begin position="22"/>
        <end position="135"/>
    </location>
</feature>
<protein>
    <submittedName>
        <fullName evidence="8">Putative flippase GtrA (Transmembrane translocase of bactoprenol-linked glucose)</fullName>
    </submittedName>
</protein>
<reference evidence="9" key="1">
    <citation type="submission" date="2016-10" db="EMBL/GenBank/DDBJ databases">
        <authorList>
            <person name="Varghese N."/>
            <person name="Submissions S."/>
        </authorList>
    </citation>
    <scope>NUCLEOTIDE SEQUENCE [LARGE SCALE GENOMIC DNA]</scope>
    <source>
        <strain evidence="9">CGMCC 1.1761</strain>
    </source>
</reference>
<comment type="subcellular location">
    <subcellularLocation>
        <location evidence="1">Membrane</location>
        <topology evidence="1">Multi-pass membrane protein</topology>
    </subcellularLocation>
</comment>
<gene>
    <name evidence="8" type="ORF">SAMN05660859_2045</name>
</gene>
<evidence type="ECO:0000256" key="3">
    <source>
        <dbReference type="ARBA" id="ARBA00022692"/>
    </source>
</evidence>
<keyword evidence="3 6" id="KW-0812">Transmembrane</keyword>
<keyword evidence="9" id="KW-1185">Reference proteome</keyword>
<evidence type="ECO:0000259" key="7">
    <source>
        <dbReference type="Pfam" id="PF04138"/>
    </source>
</evidence>
<evidence type="ECO:0000256" key="1">
    <source>
        <dbReference type="ARBA" id="ARBA00004141"/>
    </source>
</evidence>
<organism evidence="8 9">
    <name type="scientific">Ancylobacter rudongensis</name>
    <dbReference type="NCBI Taxonomy" id="177413"/>
    <lineage>
        <taxon>Bacteria</taxon>
        <taxon>Pseudomonadati</taxon>
        <taxon>Pseudomonadota</taxon>
        <taxon>Alphaproteobacteria</taxon>
        <taxon>Hyphomicrobiales</taxon>
        <taxon>Xanthobacteraceae</taxon>
        <taxon>Ancylobacter</taxon>
    </lineage>
</organism>
<dbReference type="STRING" id="177413.SAMN05660859_2045"/>
<name>A0A1G4RYQ3_9HYPH</name>
<keyword evidence="4 6" id="KW-1133">Transmembrane helix</keyword>
<sequence length="147" mass="15374">MNEPAMRRAAALAARLRHILLFAALGGVGTLAQYAVLISLVQGGLARPVAGSCAGFAVGGLVNYQLGRRLVFRSAKPHREAMAKFFTIAGIGLGLNATLMALLTGPLAAPYLPAQILVTGLLVLWHYAGNALWTFRSAGPTQPPKQG</sequence>
<evidence type="ECO:0000256" key="4">
    <source>
        <dbReference type="ARBA" id="ARBA00022989"/>
    </source>
</evidence>
<dbReference type="Pfam" id="PF04138">
    <property type="entry name" value="GtrA_DPMS_TM"/>
    <property type="match status" value="1"/>
</dbReference>
<evidence type="ECO:0000256" key="2">
    <source>
        <dbReference type="ARBA" id="ARBA00009399"/>
    </source>
</evidence>
<dbReference type="InterPro" id="IPR051401">
    <property type="entry name" value="GtrA_CellWall_Glycosyl"/>
</dbReference>
<dbReference type="GO" id="GO:0000271">
    <property type="term" value="P:polysaccharide biosynthetic process"/>
    <property type="evidence" value="ECO:0007669"/>
    <property type="project" value="InterPro"/>
</dbReference>
<proteinExistence type="inferred from homology"/>
<evidence type="ECO:0000256" key="5">
    <source>
        <dbReference type="ARBA" id="ARBA00023136"/>
    </source>
</evidence>
<dbReference type="AlphaFoldDB" id="A0A1G4RYQ3"/>
<feature type="transmembrane region" description="Helical" evidence="6">
    <location>
        <begin position="85"/>
        <end position="108"/>
    </location>
</feature>
<dbReference type="PANTHER" id="PTHR38459:SF1">
    <property type="entry name" value="PROPHAGE BACTOPRENOL-LINKED GLUCOSE TRANSLOCASE HOMOLOG"/>
    <property type="match status" value="1"/>
</dbReference>